<proteinExistence type="predicted"/>
<evidence type="ECO:0000313" key="2">
    <source>
        <dbReference type="EMBL" id="GBC00652.1"/>
    </source>
</evidence>
<dbReference type="SUPFAM" id="SSF56112">
    <property type="entry name" value="Protein kinase-like (PK-like)"/>
    <property type="match status" value="1"/>
</dbReference>
<dbReference type="EMBL" id="BEXD01003257">
    <property type="protein sequence ID" value="GBC00652.1"/>
    <property type="molecule type" value="Genomic_DNA"/>
</dbReference>
<dbReference type="PRINTS" id="PR00109">
    <property type="entry name" value="TYRKINASE"/>
</dbReference>
<sequence>MELQRNVKLESSPIKVEFIPVDQSEDYCFRCGELYTETLLFEQKYCETCLLRYVNKITNDNCTYLDLHISTKGFIQCNEHETRRNEDFYTRNIKDWCEHCSVVSYFKQIPSNSLAYCDSNLNFEKKNEIIESERDCKLCRKTVYPTSSLHDLKLKMCSDCYQISYETIESSSTKETILILHLPWWDSFHVCVVCEVRLVFEYINQKWCPHCFIFYSGCRYCLTTNVIFGHIKQSQCKKCKRTIQSIMKTNINIGTNDIDNFLYNTRNIINNFNTVDYIKEIDRYSDTPSNVYKYLKEKMYKMFKPEAVMEWIPYSRIKNLKEIAKGGFSSIYQATWLDGGINGSEYSSCYRMENEIIVIKKFSNSQHINKSILNEVKSCHKCYEFERVIRCYGITKNPEEKNEYMLVMNFADGGNLHNFLRKNFAKITWREKIDILWQISCGLETIHNANFIHRDFHSGNILLVKSYRKWKTGQWIIGDLGLSQPVQSVNNVSSNDTIYGVMAYLAPEILKSYRFSESTTSSDIYSLSMIMWEITTGRKPFSNITHDHQLAYKIIDGERPKITDDTPKCLAKLMKRCWDSDPTKRPSITEIRETLSLWYNEKESVEFDEAEKARNKLIESRKFDPNSAEISHSNTIVVIGISKSSSSKSTSTDSFGIKQEYITKEYKFDINNIQSTTVQDFMNIQHPATIEKEVGNDFTKHSRKRDIELNTETQYRKHVKIGDAELKD</sequence>
<dbReference type="Pfam" id="PF07714">
    <property type="entry name" value="PK_Tyr_Ser-Thr"/>
    <property type="match status" value="1"/>
</dbReference>
<dbReference type="InterPro" id="IPR000719">
    <property type="entry name" value="Prot_kinase_dom"/>
</dbReference>
<accession>A0A2Z6RVX0</accession>
<dbReference type="PROSITE" id="PS50011">
    <property type="entry name" value="PROTEIN_KINASE_DOM"/>
    <property type="match status" value="1"/>
</dbReference>
<evidence type="ECO:0000259" key="1">
    <source>
        <dbReference type="PROSITE" id="PS50011"/>
    </source>
</evidence>
<dbReference type="Proteomes" id="UP000247702">
    <property type="component" value="Unassembled WGS sequence"/>
</dbReference>
<dbReference type="InterPro" id="IPR001245">
    <property type="entry name" value="Ser-Thr/Tyr_kinase_cat_dom"/>
</dbReference>
<gene>
    <name evidence="2" type="ORF">RclHR1_03930002</name>
</gene>
<dbReference type="AlphaFoldDB" id="A0A2Z6RVX0"/>
<comment type="caution">
    <text evidence="2">The sequence shown here is derived from an EMBL/GenBank/DDBJ whole genome shotgun (WGS) entry which is preliminary data.</text>
</comment>
<organism evidence="2 3">
    <name type="scientific">Rhizophagus clarus</name>
    <dbReference type="NCBI Taxonomy" id="94130"/>
    <lineage>
        <taxon>Eukaryota</taxon>
        <taxon>Fungi</taxon>
        <taxon>Fungi incertae sedis</taxon>
        <taxon>Mucoromycota</taxon>
        <taxon>Glomeromycotina</taxon>
        <taxon>Glomeromycetes</taxon>
        <taxon>Glomerales</taxon>
        <taxon>Glomeraceae</taxon>
        <taxon>Rhizophagus</taxon>
    </lineage>
</organism>
<dbReference type="GO" id="GO:0005524">
    <property type="term" value="F:ATP binding"/>
    <property type="evidence" value="ECO:0007669"/>
    <property type="project" value="InterPro"/>
</dbReference>
<dbReference type="InterPro" id="IPR051681">
    <property type="entry name" value="Ser/Thr_Kinases-Pseudokinases"/>
</dbReference>
<dbReference type="InterPro" id="IPR011009">
    <property type="entry name" value="Kinase-like_dom_sf"/>
</dbReference>
<keyword evidence="3" id="KW-1185">Reference proteome</keyword>
<evidence type="ECO:0000313" key="3">
    <source>
        <dbReference type="Proteomes" id="UP000247702"/>
    </source>
</evidence>
<name>A0A2Z6RVX0_9GLOM</name>
<dbReference type="Gene3D" id="1.10.510.10">
    <property type="entry name" value="Transferase(Phosphotransferase) domain 1"/>
    <property type="match status" value="1"/>
</dbReference>
<reference evidence="2 3" key="1">
    <citation type="submission" date="2017-11" db="EMBL/GenBank/DDBJ databases">
        <title>The genome of Rhizophagus clarus HR1 reveals common genetic basis of auxotrophy among arbuscular mycorrhizal fungi.</title>
        <authorList>
            <person name="Kobayashi Y."/>
        </authorList>
    </citation>
    <scope>NUCLEOTIDE SEQUENCE [LARGE SCALE GENOMIC DNA]</scope>
    <source>
        <strain evidence="2 3">HR1</strain>
    </source>
</reference>
<dbReference type="PANTHER" id="PTHR44329">
    <property type="entry name" value="SERINE/THREONINE-PROTEIN KINASE TNNI3K-RELATED"/>
    <property type="match status" value="1"/>
</dbReference>
<feature type="domain" description="Protein kinase" evidence="1">
    <location>
        <begin position="317"/>
        <end position="599"/>
    </location>
</feature>
<dbReference type="GO" id="GO:0004674">
    <property type="term" value="F:protein serine/threonine kinase activity"/>
    <property type="evidence" value="ECO:0007669"/>
    <property type="project" value="TreeGrafter"/>
</dbReference>
<protein>
    <recommendedName>
        <fullName evidence="1">Protein kinase domain-containing protein</fullName>
    </recommendedName>
</protein>